<protein>
    <submittedName>
        <fullName evidence="1">Uncharacterized protein</fullName>
    </submittedName>
</protein>
<sequence length="1273" mass="145719">MVYTCQFCGLNFDGSKDIRNHLTKGCKGQIEDPMLLDAAERYQAKKKRNRDERAAKRRRLMMPALARDDNEDTNDNWYDVPETSQVTAQDTTMNNPPSPSAALDDRTPSEPVPLTCRGRPSRPTWKVIANQHALREKSARAAIVQPPQLDSATDINESDSLPTTPTPPTIWSAFRSTLTHYGLYRDYPTKPTYDPYSSPLPDIPINATTSEPESSFPPKLQDELANPYFPFSNSSLFGLLSWKWVGSNSKSDIEFGKLFGFLQSSEFCQADIITSNLDSETTKVDKYIEGTESVLTLDGNGTRSQPTHGGWKEVPVSISIPDGELHPSLQDAPVFEVPGLHYRSLTEVIRTTIGNPDTGRYFHYTPYKQFFEHEVNIPGLPSDDHNPEPPPPMRVYDEIYTSDAMIDAHTELQQQPPEENCDLERVVAAIMLYSDSTHLASFGTASAWPVYLSFGNESKYVRCKPSTGSCHHVAYIPKLPDTFFEFIHTLTGEGPTTDLLTHARRELMHAVWRELLDDEFIHAYKHGIVIECADGIQRRFYPRLFTYSADYPEKYSLSISQRTETHAHAIRVLLATIRNLGGCPCPRCLTPKDRIIDLGTQLDRQRRLKTRTNDEDRRSRIARIRDWIYVEGRALKNKFIELTLGPKSEVATSNAFSERLPVPDFDYFNMFVPDLMHEIELGTWKGLFTHLIRILVAHGGPAIQQLNDSYRAIPTFGKSTIRRFADNVSSMKKLAARNFEDILQCAGPVFEGILPEPHDGNIQKLLFTFAEWHALAKLRMHTEETLSSLDHATSELGRQLRHFEKHTCAAFETKELPKEEAARGRRQSRKSSNGTLPTTKEKASGPKIKRFNLRTYKFHAMGDYVHTIHRFGTTDSYSTQPGELQHRRLKVFYVRTSKNKALRQMAKHEARERLVHVVNARLHRLSQLSEIRRRSPPQSQVLAEASMPYTPPTNHHTIAKSVNSPRNIYAILTQHEGDPALMDFIPKLKQHLLSRLHHCDEYIEDEAFSREEWSKVQIAGDRIYLHKTLHINYTAYNIRLGEDTMNPRTHPDIMMLKRNEANDHPFSYARILSVFHVKVHHDELSPIVQELDVLWVRHFKVDTQYRSGIKQKRLTRLSFQNGIDGFGFLNPDEVIRGSHIVPAFAWGPTAPDDLGRTIARQTFDTDIFDKNFHWPKHPEDNDYKHYYVNFFVDRDMFMRYHGSGIGHYKVRFPPVDDTMPSDDEQATEVTDSEDLNSSDTEEEFSEEEEEEEEEDADADSWVDEEDALGYAAL</sequence>
<gene>
    <name evidence="1" type="ORF">CCMSSC00406_0003896</name>
</gene>
<comment type="caution">
    <text evidence="1">The sequence shown here is derived from an EMBL/GenBank/DDBJ whole genome shotgun (WGS) entry which is preliminary data.</text>
</comment>
<evidence type="ECO:0000313" key="2">
    <source>
        <dbReference type="Proteomes" id="UP000824881"/>
    </source>
</evidence>
<organism evidence="1 2">
    <name type="scientific">Pleurotus cornucopiae</name>
    <name type="common">Cornucopia mushroom</name>
    <dbReference type="NCBI Taxonomy" id="5321"/>
    <lineage>
        <taxon>Eukaryota</taxon>
        <taxon>Fungi</taxon>
        <taxon>Dikarya</taxon>
        <taxon>Basidiomycota</taxon>
        <taxon>Agaricomycotina</taxon>
        <taxon>Agaricomycetes</taxon>
        <taxon>Agaricomycetidae</taxon>
        <taxon>Agaricales</taxon>
        <taxon>Pleurotineae</taxon>
        <taxon>Pleurotaceae</taxon>
        <taxon>Pleurotus</taxon>
    </lineage>
</organism>
<reference evidence="1 2" key="1">
    <citation type="journal article" date="2021" name="Appl. Environ. Microbiol.">
        <title>Genetic linkage and physical mapping for an oyster mushroom Pleurotus cornucopiae and QTL analysis for the trait cap color.</title>
        <authorList>
            <person name="Zhang Y."/>
            <person name="Gao W."/>
            <person name="Sonnenberg A."/>
            <person name="Chen Q."/>
            <person name="Zhang J."/>
            <person name="Huang C."/>
        </authorList>
    </citation>
    <scope>NUCLEOTIDE SEQUENCE [LARGE SCALE GENOMIC DNA]</scope>
    <source>
        <strain evidence="1">CCMSSC00406</strain>
    </source>
</reference>
<evidence type="ECO:0000313" key="1">
    <source>
        <dbReference type="EMBL" id="KAG9220440.1"/>
    </source>
</evidence>
<name>A0ACB7IRV4_PLECO</name>
<proteinExistence type="predicted"/>
<dbReference type="EMBL" id="WQMT02000007">
    <property type="protein sequence ID" value="KAG9220440.1"/>
    <property type="molecule type" value="Genomic_DNA"/>
</dbReference>
<keyword evidence="2" id="KW-1185">Reference proteome</keyword>
<accession>A0ACB7IRV4</accession>
<dbReference type="Proteomes" id="UP000824881">
    <property type="component" value="Unassembled WGS sequence"/>
</dbReference>